<dbReference type="Pfam" id="PF01471">
    <property type="entry name" value="PG_binding_1"/>
    <property type="match status" value="2"/>
</dbReference>
<organism evidence="3 4">
    <name type="scientific">Ktedonobacter robiniae</name>
    <dbReference type="NCBI Taxonomy" id="2778365"/>
    <lineage>
        <taxon>Bacteria</taxon>
        <taxon>Bacillati</taxon>
        <taxon>Chloroflexota</taxon>
        <taxon>Ktedonobacteria</taxon>
        <taxon>Ktedonobacterales</taxon>
        <taxon>Ktedonobacteraceae</taxon>
        <taxon>Ktedonobacter</taxon>
    </lineage>
</organism>
<accession>A0ABQ3ULI5</accession>
<reference evidence="3 4" key="1">
    <citation type="journal article" date="2021" name="Int. J. Syst. Evol. Microbiol.">
        <title>Reticulibacter mediterranei gen. nov., sp. nov., within the new family Reticulibacteraceae fam. nov., and Ktedonospora formicarum gen. nov., sp. nov., Ktedonobacter robiniae sp. nov., Dictyobacter formicarum sp. nov. and Dictyobacter arantiisoli sp. nov., belonging to the class Ktedonobacteria.</title>
        <authorList>
            <person name="Yabe S."/>
            <person name="Zheng Y."/>
            <person name="Wang C.M."/>
            <person name="Sakai Y."/>
            <person name="Abe K."/>
            <person name="Yokota A."/>
            <person name="Donadio S."/>
            <person name="Cavaletti L."/>
            <person name="Monciardini P."/>
        </authorList>
    </citation>
    <scope>NUCLEOTIDE SEQUENCE [LARGE SCALE GENOMIC DNA]</scope>
    <source>
        <strain evidence="3 4">SOSP1-30</strain>
    </source>
</reference>
<proteinExistence type="predicted"/>
<dbReference type="InterPro" id="IPR002477">
    <property type="entry name" value="Peptidoglycan-bd-like"/>
</dbReference>
<dbReference type="InterPro" id="IPR036366">
    <property type="entry name" value="PGBDSf"/>
</dbReference>
<feature type="domain" description="Peptidoglycan binding-like" evidence="2">
    <location>
        <begin position="113"/>
        <end position="166"/>
    </location>
</feature>
<evidence type="ECO:0000313" key="3">
    <source>
        <dbReference type="EMBL" id="GHO53558.1"/>
    </source>
</evidence>
<dbReference type="Gene3D" id="1.10.101.10">
    <property type="entry name" value="PGBD-like superfamily/PGBD"/>
    <property type="match status" value="2"/>
</dbReference>
<name>A0ABQ3ULI5_9CHLR</name>
<feature type="region of interest" description="Disordered" evidence="1">
    <location>
        <begin position="178"/>
        <end position="206"/>
    </location>
</feature>
<evidence type="ECO:0000313" key="4">
    <source>
        <dbReference type="Proteomes" id="UP000654345"/>
    </source>
</evidence>
<feature type="compositionally biased region" description="Polar residues" evidence="1">
    <location>
        <begin position="186"/>
        <end position="206"/>
    </location>
</feature>
<dbReference type="InterPro" id="IPR036365">
    <property type="entry name" value="PGBD-like_sf"/>
</dbReference>
<gene>
    <name evidence="3" type="ORF">KSB_20330</name>
</gene>
<dbReference type="Gene3D" id="1.10.530.10">
    <property type="match status" value="1"/>
</dbReference>
<evidence type="ECO:0000259" key="2">
    <source>
        <dbReference type="Pfam" id="PF01471"/>
    </source>
</evidence>
<keyword evidence="4" id="KW-1185">Reference proteome</keyword>
<dbReference type="Proteomes" id="UP000654345">
    <property type="component" value="Unassembled WGS sequence"/>
</dbReference>
<comment type="caution">
    <text evidence="3">The sequence shown here is derived from an EMBL/GenBank/DDBJ whole genome shotgun (WGS) entry which is preliminary data.</text>
</comment>
<protein>
    <recommendedName>
        <fullName evidence="2">Peptidoglycan binding-like domain-containing protein</fullName>
    </recommendedName>
</protein>
<feature type="domain" description="Peptidoglycan binding-like" evidence="2">
    <location>
        <begin position="48"/>
        <end position="102"/>
    </location>
</feature>
<dbReference type="EMBL" id="BNJG01000001">
    <property type="protein sequence ID" value="GHO53558.1"/>
    <property type="molecule type" value="Genomic_DNA"/>
</dbReference>
<evidence type="ECO:0000256" key="1">
    <source>
        <dbReference type="SAM" id="MobiDB-lite"/>
    </source>
</evidence>
<sequence length="368" mass="39930">MQRRVLAGLGGAWLLLIALIAVCAPMGNVAWASNTKIASWPLYTLGRSGENIRAIQYLLKDQGYGVDVDGNYSQETADAVKNLQHKESLSENGLVGALTWPKLIKATSSGSQGYTVMALQRQLNQAGFHLNVDGVFGSDTEKAVRAYQKQVGLSVDGVAGVRTWQYLLAATAAGEKKNEPGRLHIGSTTPPTHNSPSATSPTNLSSNSSAHGIFGLDQVPSVDPGFIDSVLAYYNSPARGMGQTIYDDGVRYGIDPAFALAFFGHESTYGLYGVAPVTHSLGNIRCSAGYACEQTQGNGSFRKYSSWAEGIEDWYRLMREAYLDQGHLYTVAQIIPVYAPQADHNNERLYIQFIQDNVLAWRDGQILP</sequence>
<dbReference type="RefSeq" id="WP_201370373.1">
    <property type="nucleotide sequence ID" value="NZ_BNJG01000001.1"/>
</dbReference>
<dbReference type="SUPFAM" id="SSF47090">
    <property type="entry name" value="PGBD-like"/>
    <property type="match status" value="2"/>
</dbReference>